<comment type="pathway">
    <text evidence="4">Carbohydrate degradation; glycolysis; pyruvate from D-glyceraldehyde 3-phosphate: step 1/5.</text>
</comment>
<evidence type="ECO:0000256" key="15">
    <source>
        <dbReference type="ARBA" id="ARBA00023152"/>
    </source>
</evidence>
<evidence type="ECO:0000256" key="2">
    <source>
        <dbReference type="ARBA" id="ARBA00004245"/>
    </source>
</evidence>
<feature type="domain" description="Glyceraldehyde 3-phosphate dehydrogenase NAD(P) binding" evidence="23">
    <location>
        <begin position="1"/>
        <end position="117"/>
    </location>
</feature>
<evidence type="ECO:0000259" key="23">
    <source>
        <dbReference type="SMART" id="SM00846"/>
    </source>
</evidence>
<dbReference type="InterPro" id="IPR020829">
    <property type="entry name" value="GlycerAld_3-P_DH_cat"/>
</dbReference>
<dbReference type="EMBL" id="AEYP01045988">
    <property type="status" value="NOT_ANNOTATED_CDS"/>
    <property type="molecule type" value="Genomic_DNA"/>
</dbReference>
<evidence type="ECO:0000256" key="7">
    <source>
        <dbReference type="ARBA" id="ARBA00021022"/>
    </source>
</evidence>
<dbReference type="InterPro" id="IPR036291">
    <property type="entry name" value="NAD(P)-bd_dom_sf"/>
</dbReference>
<dbReference type="GO" id="GO:0006417">
    <property type="term" value="P:regulation of translation"/>
    <property type="evidence" value="ECO:0007669"/>
    <property type="project" value="UniProtKB-KW"/>
</dbReference>
<dbReference type="PANTHER" id="PTHR10836:SF111">
    <property type="entry name" value="GLYCERALDEHYDE-3-PHOSPHATE DEHYDROGENASE"/>
    <property type="match status" value="1"/>
</dbReference>
<keyword evidence="8" id="KW-0963">Cytoplasm</keyword>
<dbReference type="HOGENOM" id="CLU_030140_0_1_1"/>
<dbReference type="GeneTree" id="ENSGT00940000153112"/>
<evidence type="ECO:0000256" key="11">
    <source>
        <dbReference type="ARBA" id="ARBA00022799"/>
    </source>
</evidence>
<dbReference type="InterPro" id="IPR020831">
    <property type="entry name" value="GlycerAld/Erythrose_P_DH"/>
</dbReference>
<comment type="subcellular location">
    <subcellularLocation>
        <location evidence="2">Cytoplasm</location>
        <location evidence="2">Cytoskeleton</location>
    </subcellularLocation>
    <subcellularLocation>
        <location evidence="3">Cytoplasm</location>
        <location evidence="3">Cytosol</location>
    </subcellularLocation>
    <subcellularLocation>
        <location evidence="1">Nucleus</location>
    </subcellularLocation>
</comment>
<dbReference type="EC" id="1.2.1.12" evidence="6"/>
<evidence type="ECO:0000256" key="17">
    <source>
        <dbReference type="ARBA" id="ARBA00023242"/>
    </source>
</evidence>
<accession>M3YF69</accession>
<dbReference type="SMART" id="SM00846">
    <property type="entry name" value="Gp_dh_N"/>
    <property type="match status" value="1"/>
</dbReference>
<keyword evidence="12" id="KW-0810">Translation regulation</keyword>
<evidence type="ECO:0000256" key="9">
    <source>
        <dbReference type="ARBA" id="ARBA00022679"/>
    </source>
</evidence>
<evidence type="ECO:0000256" key="19">
    <source>
        <dbReference type="ARBA" id="ARBA00046997"/>
    </source>
</evidence>
<keyword evidence="9" id="KW-0808">Transferase</keyword>
<dbReference type="Pfam" id="PF02800">
    <property type="entry name" value="Gp_dh_C"/>
    <property type="match status" value="1"/>
</dbReference>
<dbReference type="InterPro" id="IPR020828">
    <property type="entry name" value="GlycerAld_3-P_DH_NAD(P)-bd"/>
</dbReference>
<evidence type="ECO:0000256" key="8">
    <source>
        <dbReference type="ARBA" id="ARBA00022490"/>
    </source>
</evidence>
<evidence type="ECO:0000313" key="24">
    <source>
        <dbReference type="Ensembl" id="ENSMPUP00000009976.1"/>
    </source>
</evidence>
<dbReference type="GO" id="GO:0016740">
    <property type="term" value="F:transferase activity"/>
    <property type="evidence" value="ECO:0007669"/>
    <property type="project" value="UniProtKB-KW"/>
</dbReference>
<evidence type="ECO:0000256" key="16">
    <source>
        <dbReference type="ARBA" id="ARBA00023212"/>
    </source>
</evidence>
<comment type="subunit">
    <text evidence="19">Homotetramer. Interacts with TPPP; the interaction is direct. Interacts (when S-nitrosylated) with SIAH1; leading to nuclear translocation. Interacts with RILPL1/GOSPEL, leading to prevent the interaction between GAPDH and SIAH1 and prevent nuclear translocation. Interacts with CHP1; the interaction increases the binding of CHP1 with microtubules. Associates with microtubules. Interacts with EIF1AD, USP25, PRKCI and WARS1. Interacts with phosphorylated RPL13A; inhibited by oxidatively-modified low-densitity lipoprotein (LDL(ox)). Component of the GAIT complex. Interacts with FKBP6; leading to inhibit GAPDH catalytic activity. Interacts with TRAF2, promoting TRAF2 ubiquitination. Interacts with TRAF3, promoting TRAF3 ubiquitination.</text>
</comment>
<name>M3YF69_MUSPF</name>
<dbReference type="Ensembl" id="ENSMPUT00000010136.1">
    <property type="protein sequence ID" value="ENSMPUP00000009976.1"/>
    <property type="gene ID" value="ENSMPUG00000010051.1"/>
</dbReference>
<reference evidence="24" key="1">
    <citation type="submission" date="2024-06" db="UniProtKB">
        <authorList>
            <consortium name="Ensembl"/>
        </authorList>
    </citation>
    <scope>IDENTIFICATION</scope>
</reference>
<evidence type="ECO:0000256" key="18">
    <source>
        <dbReference type="ARBA" id="ARBA00031890"/>
    </source>
</evidence>
<protein>
    <recommendedName>
        <fullName evidence="7">Glyceraldehyde-3-phosphate dehydrogenase</fullName>
        <ecNumber evidence="6">1.2.1.12</ecNumber>
    </recommendedName>
    <alternativeName>
        <fullName evidence="18">Peptidyl-cysteine S-nitrosylase GAPDH</fullName>
    </alternativeName>
</protein>
<dbReference type="STRING" id="9669.ENSMPUP00000009976"/>
<keyword evidence="14" id="KW-0520">NAD</keyword>
<dbReference type="Gene3D" id="3.30.360.10">
    <property type="entry name" value="Dihydrodipicolinate Reductase, domain 2"/>
    <property type="match status" value="1"/>
</dbReference>
<evidence type="ECO:0000256" key="6">
    <source>
        <dbReference type="ARBA" id="ARBA00013119"/>
    </source>
</evidence>
<keyword evidence="17" id="KW-0539">Nucleus</keyword>
<dbReference type="Gene3D" id="3.40.50.720">
    <property type="entry name" value="NAD(P)-binding Rossmann-like Domain"/>
    <property type="match status" value="1"/>
</dbReference>
<dbReference type="AlphaFoldDB" id="M3YF69"/>
<comment type="catalytic activity">
    <reaction evidence="21">
        <text>S-nitroso-L-cysteinyl-[GAPDH] + L-cysteinyl-[protein] = L-cysteinyl-[GAPDH] + S-nitroso-L-cysteinyl-[protein]</text>
        <dbReference type="Rhea" id="RHEA:66684"/>
        <dbReference type="Rhea" id="RHEA-COMP:10131"/>
        <dbReference type="Rhea" id="RHEA-COMP:17089"/>
        <dbReference type="Rhea" id="RHEA-COMP:17090"/>
        <dbReference type="Rhea" id="RHEA-COMP:17091"/>
        <dbReference type="ChEBI" id="CHEBI:29950"/>
        <dbReference type="ChEBI" id="CHEBI:149494"/>
    </reaction>
    <physiologicalReaction direction="left-to-right" evidence="21">
        <dbReference type="Rhea" id="RHEA:66685"/>
    </physiologicalReaction>
</comment>
<dbReference type="FunFam" id="3.40.50.720:FF:000319">
    <property type="entry name" value="Glyceraldehyde-3-phosphate dehydrogenase"/>
    <property type="match status" value="1"/>
</dbReference>
<dbReference type="InParanoid" id="M3YF69"/>
<dbReference type="GO" id="GO:0051287">
    <property type="term" value="F:NAD binding"/>
    <property type="evidence" value="ECO:0007669"/>
    <property type="project" value="InterPro"/>
</dbReference>
<sequence length="207" mass="22722">IDTISDPFIDPNYMIYDSTHSKFSSIVRKFVINGKPISIHGKLISIFQEQDPTNTKGSNANAEYVVESSGIFTTMEKSRAHLKVGSRRPSADIPMFVMAMNHEKYDNSLKIVSNASYTTNCLALAKVIHDNLGIVEGLVTTVYAITATQKTMNSPSGKVWCDSQEDAQNIIPASTGAIKAKFPKLNWKLTGMIFCVPAPKVSVMDLT</sequence>
<keyword evidence="15" id="KW-0324">Glycolysis</keyword>
<evidence type="ECO:0000256" key="12">
    <source>
        <dbReference type="ARBA" id="ARBA00022845"/>
    </source>
</evidence>
<comment type="similarity">
    <text evidence="5 22">Belongs to the glyceraldehyde-3-phosphate dehydrogenase family.</text>
</comment>
<keyword evidence="13" id="KW-0560">Oxidoreductase</keyword>
<evidence type="ECO:0000256" key="14">
    <source>
        <dbReference type="ARBA" id="ARBA00023027"/>
    </source>
</evidence>
<evidence type="ECO:0000256" key="1">
    <source>
        <dbReference type="ARBA" id="ARBA00004123"/>
    </source>
</evidence>
<dbReference type="GO" id="GO:0005829">
    <property type="term" value="C:cytosol"/>
    <property type="evidence" value="ECO:0007669"/>
    <property type="project" value="UniProtKB-SubCell"/>
</dbReference>
<dbReference type="eggNOG" id="KOG0657">
    <property type="taxonomic scope" value="Eukaryota"/>
</dbReference>
<dbReference type="GO" id="GO:0005856">
    <property type="term" value="C:cytoskeleton"/>
    <property type="evidence" value="ECO:0007669"/>
    <property type="project" value="UniProtKB-SubCell"/>
</dbReference>
<evidence type="ECO:0000256" key="5">
    <source>
        <dbReference type="ARBA" id="ARBA00007406"/>
    </source>
</evidence>
<dbReference type="GO" id="GO:0004365">
    <property type="term" value="F:glyceraldehyde-3-phosphate dehydrogenase (NAD+) (phosphorylating) activity"/>
    <property type="evidence" value="ECO:0007669"/>
    <property type="project" value="UniProtKB-EC"/>
</dbReference>
<organism evidence="24">
    <name type="scientific">Mustela putorius furo</name>
    <name type="common">European domestic ferret</name>
    <name type="synonym">Mustela furo</name>
    <dbReference type="NCBI Taxonomy" id="9669"/>
    <lineage>
        <taxon>Eukaryota</taxon>
        <taxon>Metazoa</taxon>
        <taxon>Chordata</taxon>
        <taxon>Craniata</taxon>
        <taxon>Vertebrata</taxon>
        <taxon>Euteleostomi</taxon>
        <taxon>Mammalia</taxon>
        <taxon>Eutheria</taxon>
        <taxon>Laurasiatheria</taxon>
        <taxon>Carnivora</taxon>
        <taxon>Caniformia</taxon>
        <taxon>Musteloidea</taxon>
        <taxon>Mustelidae</taxon>
        <taxon>Mustelinae</taxon>
        <taxon>Mustela</taxon>
    </lineage>
</organism>
<keyword evidence="10" id="KW-0053">Apoptosis</keyword>
<evidence type="ECO:0000256" key="13">
    <source>
        <dbReference type="ARBA" id="ARBA00023002"/>
    </source>
</evidence>
<dbReference type="GO" id="GO:0006915">
    <property type="term" value="P:apoptotic process"/>
    <property type="evidence" value="ECO:0007669"/>
    <property type="project" value="UniProtKB-KW"/>
</dbReference>
<comment type="catalytic activity">
    <reaction evidence="20">
        <text>D-glyceraldehyde 3-phosphate + phosphate + NAD(+) = (2R)-3-phospho-glyceroyl phosphate + NADH + H(+)</text>
        <dbReference type="Rhea" id="RHEA:10300"/>
        <dbReference type="ChEBI" id="CHEBI:15378"/>
        <dbReference type="ChEBI" id="CHEBI:43474"/>
        <dbReference type="ChEBI" id="CHEBI:57540"/>
        <dbReference type="ChEBI" id="CHEBI:57604"/>
        <dbReference type="ChEBI" id="CHEBI:57945"/>
        <dbReference type="ChEBI" id="CHEBI:59776"/>
        <dbReference type="EC" id="1.2.1.12"/>
    </reaction>
</comment>
<evidence type="ECO:0000256" key="22">
    <source>
        <dbReference type="RuleBase" id="RU000397"/>
    </source>
</evidence>
<evidence type="ECO:0000256" key="3">
    <source>
        <dbReference type="ARBA" id="ARBA00004514"/>
    </source>
</evidence>
<dbReference type="GO" id="GO:0005634">
    <property type="term" value="C:nucleus"/>
    <property type="evidence" value="ECO:0007669"/>
    <property type="project" value="UniProtKB-SubCell"/>
</dbReference>
<proteinExistence type="inferred from homology"/>
<dbReference type="Pfam" id="PF00044">
    <property type="entry name" value="Gp_dh_N"/>
    <property type="match status" value="1"/>
</dbReference>
<dbReference type="PRINTS" id="PR00078">
    <property type="entry name" value="G3PDHDRGNASE"/>
</dbReference>
<dbReference type="SUPFAM" id="SSF55347">
    <property type="entry name" value="Glyceraldehyde-3-phosphate dehydrogenase-like, C-terminal domain"/>
    <property type="match status" value="1"/>
</dbReference>
<keyword evidence="11" id="KW-0702">S-nitrosylation</keyword>
<evidence type="ECO:0000256" key="20">
    <source>
        <dbReference type="ARBA" id="ARBA00047698"/>
    </source>
</evidence>
<dbReference type="PANTHER" id="PTHR10836">
    <property type="entry name" value="GLYCERALDEHYDE 3-PHOSPHATE DEHYDROGENASE"/>
    <property type="match status" value="1"/>
</dbReference>
<dbReference type="SUPFAM" id="SSF51735">
    <property type="entry name" value="NAD(P)-binding Rossmann-fold domains"/>
    <property type="match status" value="1"/>
</dbReference>
<evidence type="ECO:0000256" key="10">
    <source>
        <dbReference type="ARBA" id="ARBA00022703"/>
    </source>
</evidence>
<evidence type="ECO:0000256" key="4">
    <source>
        <dbReference type="ARBA" id="ARBA00004869"/>
    </source>
</evidence>
<evidence type="ECO:0000256" key="21">
    <source>
        <dbReference type="ARBA" id="ARBA00048005"/>
    </source>
</evidence>
<keyword evidence="16" id="KW-0206">Cytoskeleton</keyword>
<dbReference type="GO" id="GO:0006096">
    <property type="term" value="P:glycolytic process"/>
    <property type="evidence" value="ECO:0007669"/>
    <property type="project" value="UniProtKB-KW"/>
</dbReference>